<protein>
    <submittedName>
        <fullName evidence="3">Carboxylesterase</fullName>
    </submittedName>
</protein>
<feature type="domain" description="Carboxylesterase type B" evidence="2">
    <location>
        <begin position="155"/>
        <end position="347"/>
    </location>
</feature>
<reference evidence="3 4" key="1">
    <citation type="submission" date="2014-10" db="EMBL/GenBank/DDBJ databases">
        <title>Draft genome of the hookworm Ancylostoma caninum.</title>
        <authorList>
            <person name="Mitreva M."/>
        </authorList>
    </citation>
    <scope>NUCLEOTIDE SEQUENCE [LARGE SCALE GENOMIC DNA]</scope>
    <source>
        <strain evidence="3 4">Baltimore</strain>
    </source>
</reference>
<dbReference type="InterPro" id="IPR002018">
    <property type="entry name" value="CarbesteraseB"/>
</dbReference>
<dbReference type="AlphaFoldDB" id="A0A368G1K8"/>
<organism evidence="3 4">
    <name type="scientific">Ancylostoma caninum</name>
    <name type="common">Dog hookworm</name>
    <dbReference type="NCBI Taxonomy" id="29170"/>
    <lineage>
        <taxon>Eukaryota</taxon>
        <taxon>Metazoa</taxon>
        <taxon>Ecdysozoa</taxon>
        <taxon>Nematoda</taxon>
        <taxon>Chromadorea</taxon>
        <taxon>Rhabditida</taxon>
        <taxon>Rhabditina</taxon>
        <taxon>Rhabditomorpha</taxon>
        <taxon>Strongyloidea</taxon>
        <taxon>Ancylostomatidae</taxon>
        <taxon>Ancylostomatinae</taxon>
        <taxon>Ancylostoma</taxon>
    </lineage>
</organism>
<evidence type="ECO:0000259" key="2">
    <source>
        <dbReference type="Pfam" id="PF00135"/>
    </source>
</evidence>
<sequence>MSAQRFDYVHRLLPKLKHQSEDCLYMNLFVPERLESSQRDSQLPVLVVVHGDEYGWNAGSPYNGSILASHGQILVVTLNYRLGVFGQLSNSTTPLINVVNPGPRIPRKMRVFFMFWEQRHLRLSVGTDNAQCCVTSIRWRSQGCHVISTNLDAFAGWGSGASLVSLLMASPLTQPGRRLFRRAILLDGTALAPWAMAHNPQQYFAQVAENLGCLSRNRSSTFNDNIDTTLRCMQDHPADNVTKAVQAIEIPTFLSGFAPIVDGQLIPNSPRISFSPQYGSLFREIDLLVGFSSHPAHYLLSNEDLKSGLSKERRQKIFRTLVRNLYEYHRSELLAAIINEYTDWENPRVGVLLFVFPEQFFFD</sequence>
<comment type="similarity">
    <text evidence="1">Belongs to the type-B carboxylesterase/lipase family.</text>
</comment>
<dbReference type="Proteomes" id="UP000252519">
    <property type="component" value="Unassembled WGS sequence"/>
</dbReference>
<dbReference type="SUPFAM" id="SSF53474">
    <property type="entry name" value="alpha/beta-Hydrolases"/>
    <property type="match status" value="1"/>
</dbReference>
<dbReference type="InterPro" id="IPR029058">
    <property type="entry name" value="AB_hydrolase_fold"/>
</dbReference>
<evidence type="ECO:0000313" key="3">
    <source>
        <dbReference type="EMBL" id="RCN36855.1"/>
    </source>
</evidence>
<dbReference type="InterPro" id="IPR051093">
    <property type="entry name" value="Neuroligin/BSAL"/>
</dbReference>
<evidence type="ECO:0000313" key="4">
    <source>
        <dbReference type="Proteomes" id="UP000252519"/>
    </source>
</evidence>
<dbReference type="STRING" id="29170.A0A368G1K8"/>
<dbReference type="EMBL" id="JOJR01000522">
    <property type="protein sequence ID" value="RCN36855.1"/>
    <property type="molecule type" value="Genomic_DNA"/>
</dbReference>
<dbReference type="Pfam" id="PF00135">
    <property type="entry name" value="COesterase"/>
    <property type="match status" value="2"/>
</dbReference>
<dbReference type="OrthoDB" id="3200163at2759"/>
<gene>
    <name evidence="3" type="ORF">ANCCAN_17269</name>
</gene>
<comment type="caution">
    <text evidence="3">The sequence shown here is derived from an EMBL/GenBank/DDBJ whole genome shotgun (WGS) entry which is preliminary data.</text>
</comment>
<keyword evidence="4" id="KW-1185">Reference proteome</keyword>
<dbReference type="Gene3D" id="3.40.50.1820">
    <property type="entry name" value="alpha/beta hydrolase"/>
    <property type="match status" value="2"/>
</dbReference>
<evidence type="ECO:0000256" key="1">
    <source>
        <dbReference type="ARBA" id="ARBA00005964"/>
    </source>
</evidence>
<feature type="domain" description="Carboxylesterase type B" evidence="2">
    <location>
        <begin position="17"/>
        <end position="91"/>
    </location>
</feature>
<name>A0A368G1K8_ANCCA</name>
<dbReference type="PANTHER" id="PTHR43903">
    <property type="entry name" value="NEUROLIGIN"/>
    <property type="match status" value="1"/>
</dbReference>
<proteinExistence type="inferred from homology"/>
<accession>A0A368G1K8</accession>